<protein>
    <submittedName>
        <fullName evidence="1">Uncharacterized protein</fullName>
    </submittedName>
</protein>
<accession>A0A6J8AHF5</accession>
<dbReference type="Proteomes" id="UP000507470">
    <property type="component" value="Unassembled WGS sequence"/>
</dbReference>
<proteinExistence type="predicted"/>
<evidence type="ECO:0000313" key="1">
    <source>
        <dbReference type="EMBL" id="CAC5367697.1"/>
    </source>
</evidence>
<dbReference type="AlphaFoldDB" id="A0A6J8AHF5"/>
<sequence length="338" mass="39472">MNQYRQLRQQHIVELSLKSMDRTIDVCRTLRATVISLIRLGVHPAISNPIVCSKFVKQVCYPKALYGCKLWGKLTSTEWLMLERTQHYICTNIQGLPRRTRSDMCLPMIGWFSIESYVDEKKLLFLGRICNLPYESVSFRILIRRVNDLKYNDGSHPNLGFTVDIMNILQKYDLSTYFDNFCETGRFPTPLVWKRIVKTGVAAFEIVDWTRRINFDDDFVAFKTIKKAYVPHSAWTVALKHPNQTSTLFDFCLLFKQICRKTVRMSTEKHESLKFYKYLCQKIGSEEVVRMRRLALCISDMSQYREDRIASGSKGEGLYMKGSDFDIMGNDSTIKVYE</sequence>
<dbReference type="EMBL" id="CACVKT020001378">
    <property type="protein sequence ID" value="CAC5367697.1"/>
    <property type="molecule type" value="Genomic_DNA"/>
</dbReference>
<dbReference type="OrthoDB" id="6125656at2759"/>
<keyword evidence="2" id="KW-1185">Reference proteome</keyword>
<gene>
    <name evidence="1" type="ORF">MCOR_7501</name>
</gene>
<reference evidence="1 2" key="1">
    <citation type="submission" date="2020-06" db="EMBL/GenBank/DDBJ databases">
        <authorList>
            <person name="Li R."/>
            <person name="Bekaert M."/>
        </authorList>
    </citation>
    <scope>NUCLEOTIDE SEQUENCE [LARGE SCALE GENOMIC DNA]</scope>
    <source>
        <strain evidence="2">wild</strain>
    </source>
</reference>
<name>A0A6J8AHF5_MYTCO</name>
<organism evidence="1 2">
    <name type="scientific">Mytilus coruscus</name>
    <name type="common">Sea mussel</name>
    <dbReference type="NCBI Taxonomy" id="42192"/>
    <lineage>
        <taxon>Eukaryota</taxon>
        <taxon>Metazoa</taxon>
        <taxon>Spiralia</taxon>
        <taxon>Lophotrochozoa</taxon>
        <taxon>Mollusca</taxon>
        <taxon>Bivalvia</taxon>
        <taxon>Autobranchia</taxon>
        <taxon>Pteriomorphia</taxon>
        <taxon>Mytilida</taxon>
        <taxon>Mytiloidea</taxon>
        <taxon>Mytilidae</taxon>
        <taxon>Mytilinae</taxon>
        <taxon>Mytilus</taxon>
    </lineage>
</organism>
<evidence type="ECO:0000313" key="2">
    <source>
        <dbReference type="Proteomes" id="UP000507470"/>
    </source>
</evidence>